<protein>
    <recommendedName>
        <fullName evidence="1">DSBA-like thioredoxin domain-containing protein</fullName>
    </recommendedName>
</protein>
<evidence type="ECO:0000313" key="2">
    <source>
        <dbReference type="EMBL" id="GJN91697.1"/>
    </source>
</evidence>
<reference evidence="2 3" key="1">
    <citation type="submission" date="2021-12" db="EMBL/GenBank/DDBJ databases">
        <title>High titer production of polyol ester of fatty acids by Rhodotorula paludigena BS15 towards product separation-free biomass refinery.</title>
        <authorList>
            <person name="Mano J."/>
            <person name="Ono H."/>
            <person name="Tanaka T."/>
            <person name="Naito K."/>
            <person name="Sushida H."/>
            <person name="Ike M."/>
            <person name="Tokuyasu K."/>
            <person name="Kitaoka M."/>
        </authorList>
    </citation>
    <scope>NUCLEOTIDE SEQUENCE [LARGE SCALE GENOMIC DNA]</scope>
    <source>
        <strain evidence="2 3">BS15</strain>
    </source>
</reference>
<dbReference type="GO" id="GO:0016491">
    <property type="term" value="F:oxidoreductase activity"/>
    <property type="evidence" value="ECO:0007669"/>
    <property type="project" value="InterPro"/>
</dbReference>
<evidence type="ECO:0000259" key="1">
    <source>
        <dbReference type="Pfam" id="PF01323"/>
    </source>
</evidence>
<sequence length="230" mass="25447">MATAATKKIDLEITSDSICPFCFVGYRRIQQAIRIAKERSLPLSFSLRFAPFLLDPTLPPSPGESKRERYVRRFGGEERVRQMEEAMKERGRACDPPIEFSYGGNVSQTTDSHRLIEKARELKGEEGQLALVERLFKTYFEEEGDPASHELLARDAVTTGIFPSADEARAFLASDELKDSVAAGIKKAQLRGITGVPFTIINGQLGVSGAQEVDTFVKVFEQIASGELEA</sequence>
<dbReference type="Pfam" id="PF01323">
    <property type="entry name" value="DSBA"/>
    <property type="match status" value="1"/>
</dbReference>
<organism evidence="2 3">
    <name type="scientific">Rhodotorula paludigena</name>
    <dbReference type="NCBI Taxonomy" id="86838"/>
    <lineage>
        <taxon>Eukaryota</taxon>
        <taxon>Fungi</taxon>
        <taxon>Dikarya</taxon>
        <taxon>Basidiomycota</taxon>
        <taxon>Pucciniomycotina</taxon>
        <taxon>Microbotryomycetes</taxon>
        <taxon>Sporidiobolales</taxon>
        <taxon>Sporidiobolaceae</taxon>
        <taxon>Rhodotorula</taxon>
    </lineage>
</organism>
<accession>A0AAV5GQD1</accession>
<evidence type="ECO:0000313" key="3">
    <source>
        <dbReference type="Proteomes" id="UP001342314"/>
    </source>
</evidence>
<dbReference type="InterPro" id="IPR036249">
    <property type="entry name" value="Thioredoxin-like_sf"/>
</dbReference>
<dbReference type="Proteomes" id="UP001342314">
    <property type="component" value="Unassembled WGS sequence"/>
</dbReference>
<dbReference type="CDD" id="cd03024">
    <property type="entry name" value="DsbA_FrnE"/>
    <property type="match status" value="1"/>
</dbReference>
<comment type="caution">
    <text evidence="2">The sequence shown here is derived from an EMBL/GenBank/DDBJ whole genome shotgun (WGS) entry which is preliminary data.</text>
</comment>
<name>A0AAV5GQD1_9BASI</name>
<dbReference type="Gene3D" id="3.40.30.10">
    <property type="entry name" value="Glutaredoxin"/>
    <property type="match status" value="1"/>
</dbReference>
<gene>
    <name evidence="2" type="ORF">Rhopal_004720-T1</name>
</gene>
<dbReference type="SUPFAM" id="SSF52833">
    <property type="entry name" value="Thioredoxin-like"/>
    <property type="match status" value="1"/>
</dbReference>
<dbReference type="PANTHER" id="PTHR13887:SF41">
    <property type="entry name" value="THIOREDOXIN SUPERFAMILY PROTEIN"/>
    <property type="match status" value="1"/>
</dbReference>
<feature type="domain" description="DSBA-like thioredoxin" evidence="1">
    <location>
        <begin position="12"/>
        <end position="218"/>
    </location>
</feature>
<dbReference type="PANTHER" id="PTHR13887">
    <property type="entry name" value="GLUTATHIONE S-TRANSFERASE KAPPA"/>
    <property type="match status" value="1"/>
</dbReference>
<keyword evidence="3" id="KW-1185">Reference proteome</keyword>
<dbReference type="EMBL" id="BQKY01000009">
    <property type="protein sequence ID" value="GJN91697.1"/>
    <property type="molecule type" value="Genomic_DNA"/>
</dbReference>
<dbReference type="InterPro" id="IPR001853">
    <property type="entry name" value="DSBA-like_thioredoxin_dom"/>
</dbReference>
<dbReference type="AlphaFoldDB" id="A0AAV5GQD1"/>
<proteinExistence type="predicted"/>